<sequence length="247" mass="29494">MKLRERKQAFFFHFFDYYNVTVKHVKHAVMNFISIFIITAAISIASTPLCIPHDTPPVRQSRSLVVTPMTFPIISDSARLRTSSQIIPRLNPLHPPLVHKRTVSLETPVVHHHNHQRTLILQRREHYRYHQVWRKPFYGSSSEREEYRKELRDQLKRQIEEKCVSLKLQLASKVKEAEFVREVDRLALSNEREQRIQHKKAMTAYRDENKKLMEQSWRDRALTRSQEVLKERELLRLNPINWSGTLK</sequence>
<reference evidence="2" key="1">
    <citation type="submission" date="2025-08" db="UniProtKB">
        <authorList>
            <consortium name="Ensembl"/>
        </authorList>
    </citation>
    <scope>IDENTIFICATION</scope>
</reference>
<dbReference type="Ensembl" id="ENSSLDT00000013449.1">
    <property type="protein sequence ID" value="ENSSLDP00000012975.1"/>
    <property type="gene ID" value="ENSSLDG00000010330.1"/>
</dbReference>
<evidence type="ECO:0000256" key="1">
    <source>
        <dbReference type="SAM" id="Phobius"/>
    </source>
</evidence>
<dbReference type="GeneTree" id="ENSGT00660000097455"/>
<feature type="transmembrane region" description="Helical" evidence="1">
    <location>
        <begin position="28"/>
        <end position="49"/>
    </location>
</feature>
<dbReference type="OrthoDB" id="9992297at2759"/>
<dbReference type="KEGG" id="slal:111672182"/>
<accession>A0A3B4XAB1</accession>
<keyword evidence="3" id="KW-1185">Reference proteome</keyword>
<evidence type="ECO:0000313" key="2">
    <source>
        <dbReference type="Ensembl" id="ENSSLDP00000012975.1"/>
    </source>
</evidence>
<organism evidence="2 3">
    <name type="scientific">Seriola lalandi dorsalis</name>
    <dbReference type="NCBI Taxonomy" id="1841481"/>
    <lineage>
        <taxon>Eukaryota</taxon>
        <taxon>Metazoa</taxon>
        <taxon>Chordata</taxon>
        <taxon>Craniata</taxon>
        <taxon>Vertebrata</taxon>
        <taxon>Euteleostomi</taxon>
        <taxon>Actinopterygii</taxon>
        <taxon>Neopterygii</taxon>
        <taxon>Teleostei</taxon>
        <taxon>Neoteleostei</taxon>
        <taxon>Acanthomorphata</taxon>
        <taxon>Carangaria</taxon>
        <taxon>Carangiformes</taxon>
        <taxon>Carangidae</taxon>
        <taxon>Seriola</taxon>
    </lineage>
</organism>
<dbReference type="AlphaFoldDB" id="A0A3B4XAB1"/>
<name>A0A3B4XAB1_SERLL</name>
<dbReference type="GeneID" id="111672182"/>
<proteinExistence type="predicted"/>
<dbReference type="Proteomes" id="UP000261360">
    <property type="component" value="Unplaced"/>
</dbReference>
<reference evidence="2" key="2">
    <citation type="submission" date="2025-09" db="UniProtKB">
        <authorList>
            <consortium name="Ensembl"/>
        </authorList>
    </citation>
    <scope>IDENTIFICATION</scope>
</reference>
<keyword evidence="1" id="KW-1133">Transmembrane helix</keyword>
<keyword evidence="1" id="KW-0472">Membrane</keyword>
<dbReference type="RefSeq" id="XP_023285280.1">
    <property type="nucleotide sequence ID" value="XM_023429512.1"/>
</dbReference>
<keyword evidence="1" id="KW-0812">Transmembrane</keyword>
<evidence type="ECO:0000313" key="3">
    <source>
        <dbReference type="Proteomes" id="UP000261360"/>
    </source>
</evidence>
<protein>
    <submittedName>
        <fullName evidence="2">Uncharacterized LOC111672182</fullName>
    </submittedName>
</protein>